<evidence type="ECO:0000256" key="7">
    <source>
        <dbReference type="ARBA" id="ARBA00022927"/>
    </source>
</evidence>
<keyword evidence="8 11" id="KW-1133">Transmembrane helix</keyword>
<comment type="subcellular location">
    <subcellularLocation>
        <location evidence="1">Cell inner membrane</location>
        <topology evidence="1">Single-pass membrane protein</topology>
    </subcellularLocation>
</comment>
<dbReference type="Gene3D" id="3.30.1360.100">
    <property type="entry name" value="General secretion pathway protein M, EpsM"/>
    <property type="match status" value="1"/>
</dbReference>
<dbReference type="EMBL" id="FOUO01000006">
    <property type="protein sequence ID" value="SFM47331.1"/>
    <property type="molecule type" value="Genomic_DNA"/>
</dbReference>
<dbReference type="SUPFAM" id="SSF103054">
    <property type="entry name" value="General secretion pathway protein M, EpsM"/>
    <property type="match status" value="1"/>
</dbReference>
<evidence type="ECO:0000256" key="2">
    <source>
        <dbReference type="ARBA" id="ARBA00010637"/>
    </source>
</evidence>
<proteinExistence type="inferred from homology"/>
<keyword evidence="5 10" id="KW-0997">Cell inner membrane</keyword>
<accession>A0A1I4R4Z1</accession>
<dbReference type="InterPro" id="IPR023229">
    <property type="entry name" value="T2SS_M_periplasmic_sf"/>
</dbReference>
<name>A0A1I4R4Z1_ECTMO</name>
<dbReference type="RefSeq" id="WP_244887883.1">
    <property type="nucleotide sequence ID" value="NZ_FOUO01000006.1"/>
</dbReference>
<keyword evidence="7 10" id="KW-0653">Protein transport</keyword>
<reference evidence="12 13" key="1">
    <citation type="submission" date="2016-10" db="EMBL/GenBank/DDBJ databases">
        <authorList>
            <person name="de Groot N.N."/>
        </authorList>
    </citation>
    <scope>NUCLEOTIDE SEQUENCE [LARGE SCALE GENOMIC DNA]</scope>
    <source>
        <strain evidence="12 13">DSM 4180</strain>
    </source>
</reference>
<dbReference type="STRING" id="195064.SAMN05421721_106156"/>
<evidence type="ECO:0000256" key="9">
    <source>
        <dbReference type="ARBA" id="ARBA00023136"/>
    </source>
</evidence>
<evidence type="ECO:0000256" key="4">
    <source>
        <dbReference type="ARBA" id="ARBA00022475"/>
    </source>
</evidence>
<sequence length="164" mass="18239">MIRTWWNGLAPRERRVLRLGGVALALILLWWGLWLPLTERVARSQQTVAELRADLAWMQAAARAVRAGRGQDEAPPADRGERSLLGRVDATAREAGLAGHLRRVQPDGEGTVRVWLDDAPFNAILQWLDPLQRRHGVRVGSLVVDRQAREGRVNARIVLEGPGA</sequence>
<evidence type="ECO:0000313" key="13">
    <source>
        <dbReference type="Proteomes" id="UP000199556"/>
    </source>
</evidence>
<dbReference type="Pfam" id="PF04612">
    <property type="entry name" value="T2SSM"/>
    <property type="match status" value="1"/>
</dbReference>
<evidence type="ECO:0000313" key="12">
    <source>
        <dbReference type="EMBL" id="SFM47331.1"/>
    </source>
</evidence>
<evidence type="ECO:0000256" key="1">
    <source>
        <dbReference type="ARBA" id="ARBA00004377"/>
    </source>
</evidence>
<dbReference type="GO" id="GO:0015628">
    <property type="term" value="P:protein secretion by the type II secretion system"/>
    <property type="evidence" value="ECO:0007669"/>
    <property type="project" value="InterPro"/>
</dbReference>
<keyword evidence="6 11" id="KW-0812">Transmembrane</keyword>
<comment type="function">
    <text evidence="10">Inner membrane component of the type II secretion system required for the energy-dependent secretion of extracellular factors such as proteases and toxins from the periplasm.</text>
</comment>
<feature type="transmembrane region" description="Helical" evidence="11">
    <location>
        <begin position="16"/>
        <end position="37"/>
    </location>
</feature>
<dbReference type="GO" id="GO:0015627">
    <property type="term" value="C:type II protein secretion system complex"/>
    <property type="evidence" value="ECO:0007669"/>
    <property type="project" value="InterPro"/>
</dbReference>
<keyword evidence="13" id="KW-1185">Reference proteome</keyword>
<evidence type="ECO:0000256" key="5">
    <source>
        <dbReference type="ARBA" id="ARBA00022519"/>
    </source>
</evidence>
<evidence type="ECO:0000256" key="6">
    <source>
        <dbReference type="ARBA" id="ARBA00022692"/>
    </source>
</evidence>
<evidence type="ECO:0000256" key="3">
    <source>
        <dbReference type="ARBA" id="ARBA00022448"/>
    </source>
</evidence>
<evidence type="ECO:0000256" key="8">
    <source>
        <dbReference type="ARBA" id="ARBA00022989"/>
    </source>
</evidence>
<comment type="similarity">
    <text evidence="2 10">Belongs to the GSP M family.</text>
</comment>
<dbReference type="PIRSF" id="PIRSF006291">
    <property type="entry name" value="GspM"/>
    <property type="match status" value="1"/>
</dbReference>
<dbReference type="AlphaFoldDB" id="A0A1I4R4Z1"/>
<keyword evidence="9 10" id="KW-0472">Membrane</keyword>
<protein>
    <recommendedName>
        <fullName evidence="10">Type II secretion system protein M</fullName>
        <shortName evidence="10">T2SS protein M</shortName>
    </recommendedName>
    <alternativeName>
        <fullName evidence="10">General secretion pathway protein M</fullName>
    </alternativeName>
</protein>
<evidence type="ECO:0000256" key="10">
    <source>
        <dbReference type="PIRNR" id="PIRNR006291"/>
    </source>
</evidence>
<keyword evidence="4 10" id="KW-1003">Cell membrane</keyword>
<organism evidence="12 13">
    <name type="scientific">Ectothiorhodospira mobilis</name>
    <dbReference type="NCBI Taxonomy" id="195064"/>
    <lineage>
        <taxon>Bacteria</taxon>
        <taxon>Pseudomonadati</taxon>
        <taxon>Pseudomonadota</taxon>
        <taxon>Gammaproteobacteria</taxon>
        <taxon>Chromatiales</taxon>
        <taxon>Ectothiorhodospiraceae</taxon>
        <taxon>Ectothiorhodospira</taxon>
    </lineage>
</organism>
<dbReference type="Proteomes" id="UP000199556">
    <property type="component" value="Unassembled WGS sequence"/>
</dbReference>
<dbReference type="GO" id="GO:0005886">
    <property type="term" value="C:plasma membrane"/>
    <property type="evidence" value="ECO:0007669"/>
    <property type="project" value="UniProtKB-SubCell"/>
</dbReference>
<evidence type="ECO:0000256" key="11">
    <source>
        <dbReference type="SAM" id="Phobius"/>
    </source>
</evidence>
<keyword evidence="3 10" id="KW-0813">Transport</keyword>
<dbReference type="InterPro" id="IPR007690">
    <property type="entry name" value="T2SS_GspM"/>
</dbReference>
<gene>
    <name evidence="12" type="ORF">SAMN05421721_106156</name>
</gene>